<sequence>MRNRATRKYAAQLLRPKVHFHDFVNLRGCYDEFGGSPRNSTFALAVSVCLNDYCNNPFPQIGGCGKWAEPTEITFTISEMPYFLFHYLYFNNTAVCDHVRADTNSDMAGPGVFSSYLIQLYLSLFLCSLLQLSSAIARPSERLRRMASLLKQKAPAVLKHLSPFYHRHYAVLKHTLVEFHDAQCFLMFASQIATIYSLNNPELSQSYTLRSALQNIMVSCLISTIGILPVVLSMWTLYIEDECSAWIIFLSISTVCISEAALYKIKGISPMNHMSTIEYNRWPDSCGGSPPPSIYCGLAESDSEVLAWSKSYFEALNPVCLVTFLATIFLWIRRRFLKSKYAKNVAPFSIGKLVTILLTRIPAKLQPTAGGFVVALRATPAPVALLVVLLNVQFFHRSTSLVDWGNWSFGQAIAITIWLPVVSKYLYWLCFGTESYSKARIPSPYKIVKSAENDSVAIAVQAVGPRALDP</sequence>
<evidence type="ECO:0000313" key="2">
    <source>
        <dbReference type="Proteomes" id="UP001148737"/>
    </source>
</evidence>
<name>A0ACC1QUI8_9HYPO</name>
<reference evidence="1" key="1">
    <citation type="submission" date="2022-07" db="EMBL/GenBank/DDBJ databases">
        <title>Genome Sequence of Lecanicillium saksenae.</title>
        <authorList>
            <person name="Buettner E."/>
        </authorList>
    </citation>
    <scope>NUCLEOTIDE SEQUENCE</scope>
    <source>
        <strain evidence="1">VT-O1</strain>
    </source>
</reference>
<comment type="caution">
    <text evidence="1">The sequence shown here is derived from an EMBL/GenBank/DDBJ whole genome shotgun (WGS) entry which is preliminary data.</text>
</comment>
<organism evidence="1 2">
    <name type="scientific">Lecanicillium saksenae</name>
    <dbReference type="NCBI Taxonomy" id="468837"/>
    <lineage>
        <taxon>Eukaryota</taxon>
        <taxon>Fungi</taxon>
        <taxon>Dikarya</taxon>
        <taxon>Ascomycota</taxon>
        <taxon>Pezizomycotina</taxon>
        <taxon>Sordariomycetes</taxon>
        <taxon>Hypocreomycetidae</taxon>
        <taxon>Hypocreales</taxon>
        <taxon>Cordycipitaceae</taxon>
        <taxon>Lecanicillium</taxon>
    </lineage>
</organism>
<gene>
    <name evidence="1" type="ORF">NLG97_g5372</name>
</gene>
<dbReference type="EMBL" id="JANAKD010000598">
    <property type="protein sequence ID" value="KAJ3492470.1"/>
    <property type="molecule type" value="Genomic_DNA"/>
</dbReference>
<protein>
    <submittedName>
        <fullName evidence="1">Uncharacterized protein</fullName>
    </submittedName>
</protein>
<dbReference type="Proteomes" id="UP001148737">
    <property type="component" value="Unassembled WGS sequence"/>
</dbReference>
<accession>A0ACC1QUI8</accession>
<proteinExistence type="predicted"/>
<evidence type="ECO:0000313" key="1">
    <source>
        <dbReference type="EMBL" id="KAJ3492470.1"/>
    </source>
</evidence>
<keyword evidence="2" id="KW-1185">Reference proteome</keyword>